<evidence type="ECO:0000313" key="1">
    <source>
        <dbReference type="EMBL" id="KPV51587.1"/>
    </source>
</evidence>
<organism evidence="1 2">
    <name type="scientific">Kouleothrix aurantiaca</name>
    <dbReference type="NCBI Taxonomy" id="186479"/>
    <lineage>
        <taxon>Bacteria</taxon>
        <taxon>Bacillati</taxon>
        <taxon>Chloroflexota</taxon>
        <taxon>Chloroflexia</taxon>
        <taxon>Chloroflexales</taxon>
        <taxon>Roseiflexineae</taxon>
        <taxon>Roseiflexaceae</taxon>
        <taxon>Kouleothrix</taxon>
    </lineage>
</organism>
<evidence type="ECO:0000313" key="2">
    <source>
        <dbReference type="Proteomes" id="UP000050509"/>
    </source>
</evidence>
<dbReference type="EMBL" id="LJCR01000853">
    <property type="protein sequence ID" value="KPV51587.1"/>
    <property type="molecule type" value="Genomic_DNA"/>
</dbReference>
<protein>
    <submittedName>
        <fullName evidence="1">Uncharacterized protein</fullName>
    </submittedName>
</protein>
<keyword evidence="2" id="KW-1185">Reference proteome</keyword>
<dbReference type="AlphaFoldDB" id="A0A0P9HB00"/>
<reference evidence="1 2" key="1">
    <citation type="submission" date="2015-09" db="EMBL/GenBank/DDBJ databases">
        <title>Draft genome sequence of Kouleothrix aurantiaca JCM 19913.</title>
        <authorList>
            <person name="Hemp J."/>
        </authorList>
    </citation>
    <scope>NUCLEOTIDE SEQUENCE [LARGE SCALE GENOMIC DNA]</scope>
    <source>
        <strain evidence="1 2">COM-B</strain>
    </source>
</reference>
<name>A0A0P9HB00_9CHLR</name>
<sequence length="165" mass="18381">MSNNWFRELEATGKGPDWFFNAAFAPGSAAGLAAAFRALAPQGFTRYEAHRQHCPIHQQKYDYVMYIDSQQHAAIVRNIEGDSGQNVYIFHTIQACQNDLQIMRGYGGYPGQHGAEETRVIRALAQAPDLALEHWNIGYGGMGYPFEILAQGSGATTLLRYLDRP</sequence>
<gene>
    <name evidence="1" type="ORF">SE17_20350</name>
</gene>
<accession>A0A0P9HB00</accession>
<comment type="caution">
    <text evidence="1">The sequence shown here is derived from an EMBL/GenBank/DDBJ whole genome shotgun (WGS) entry which is preliminary data.</text>
</comment>
<proteinExistence type="predicted"/>
<dbReference type="Proteomes" id="UP000050509">
    <property type="component" value="Unassembled WGS sequence"/>
</dbReference>